<dbReference type="EMBL" id="JAUHHV010000011">
    <property type="protein sequence ID" value="KAK1407635.1"/>
    <property type="molecule type" value="Genomic_DNA"/>
</dbReference>
<keyword evidence="2" id="KW-1185">Reference proteome</keyword>
<proteinExistence type="predicted"/>
<dbReference type="GO" id="GO:0009451">
    <property type="term" value="P:RNA modification"/>
    <property type="evidence" value="ECO:0007669"/>
    <property type="project" value="InterPro"/>
</dbReference>
<dbReference type="GO" id="GO:0003723">
    <property type="term" value="F:RNA binding"/>
    <property type="evidence" value="ECO:0007669"/>
    <property type="project" value="InterPro"/>
</dbReference>
<dbReference type="InterPro" id="IPR011990">
    <property type="entry name" value="TPR-like_helical_dom_sf"/>
</dbReference>
<dbReference type="Proteomes" id="UP001229421">
    <property type="component" value="Unassembled WGS sequence"/>
</dbReference>
<dbReference type="Gene3D" id="1.25.40.10">
    <property type="entry name" value="Tetratricopeptide repeat domain"/>
    <property type="match status" value="1"/>
</dbReference>
<name>A0AAD8JTP4_TARER</name>
<gene>
    <name evidence="1" type="ORF">QVD17_39256</name>
</gene>
<comment type="caution">
    <text evidence="1">The sequence shown here is derived from an EMBL/GenBank/DDBJ whole genome shotgun (WGS) entry which is preliminary data.</text>
</comment>
<evidence type="ECO:0000313" key="1">
    <source>
        <dbReference type="EMBL" id="KAK1407635.1"/>
    </source>
</evidence>
<accession>A0AAD8JTP4</accession>
<organism evidence="1 2">
    <name type="scientific">Tagetes erecta</name>
    <name type="common">African marigold</name>
    <dbReference type="NCBI Taxonomy" id="13708"/>
    <lineage>
        <taxon>Eukaryota</taxon>
        <taxon>Viridiplantae</taxon>
        <taxon>Streptophyta</taxon>
        <taxon>Embryophyta</taxon>
        <taxon>Tracheophyta</taxon>
        <taxon>Spermatophyta</taxon>
        <taxon>Magnoliopsida</taxon>
        <taxon>eudicotyledons</taxon>
        <taxon>Gunneridae</taxon>
        <taxon>Pentapetalae</taxon>
        <taxon>asterids</taxon>
        <taxon>campanulids</taxon>
        <taxon>Asterales</taxon>
        <taxon>Asteraceae</taxon>
        <taxon>Asteroideae</taxon>
        <taxon>Heliantheae alliance</taxon>
        <taxon>Tageteae</taxon>
        <taxon>Tagetes</taxon>
    </lineage>
</organism>
<reference evidence="1" key="1">
    <citation type="journal article" date="2023" name="bioRxiv">
        <title>Improved chromosome-level genome assembly for marigold (Tagetes erecta).</title>
        <authorList>
            <person name="Jiang F."/>
            <person name="Yuan L."/>
            <person name="Wang S."/>
            <person name="Wang H."/>
            <person name="Xu D."/>
            <person name="Wang A."/>
            <person name="Fan W."/>
        </authorList>
    </citation>
    <scope>NUCLEOTIDE SEQUENCE</scope>
    <source>
        <strain evidence="1">WSJ</strain>
        <tissue evidence="1">Leaf</tissue>
    </source>
</reference>
<dbReference type="AlphaFoldDB" id="A0AAD8JTP4"/>
<evidence type="ECO:0000313" key="2">
    <source>
        <dbReference type="Proteomes" id="UP001229421"/>
    </source>
</evidence>
<evidence type="ECO:0008006" key="3">
    <source>
        <dbReference type="Google" id="ProtNLM"/>
    </source>
</evidence>
<dbReference type="InterPro" id="IPR046960">
    <property type="entry name" value="PPR_At4g14850-like_plant"/>
</dbReference>
<protein>
    <recommendedName>
        <fullName evidence="3">Pentatricopeptide repeat-containing protein</fullName>
    </recommendedName>
</protein>
<dbReference type="PANTHER" id="PTHR47926">
    <property type="entry name" value="PENTATRICOPEPTIDE REPEAT-CONTAINING PROTEIN"/>
    <property type="match status" value="1"/>
</dbReference>
<sequence length="120" mass="13471">MIVSLVIDWCFCMSNWDYVNEAHQLFDEIPDKDLVSWILLISVFSRIGDAGSSLNAFYMMRNEDGMCLFEITVISSILVCGMVEGGYVHEFAGKIVLLSETKVLNSLVNMYGKYGLLNAP</sequence>